<dbReference type="EMBL" id="CTRP01000005">
    <property type="protein sequence ID" value="CQR71692.1"/>
    <property type="molecule type" value="Genomic_DNA"/>
</dbReference>
<gene>
    <name evidence="1" type="ORF">SpAn4DRAFT_3558</name>
</gene>
<reference evidence="2" key="1">
    <citation type="submission" date="2015-03" db="EMBL/GenBank/DDBJ databases">
        <authorList>
            <person name="Nijsse Bart"/>
        </authorList>
    </citation>
    <scope>NUCLEOTIDE SEQUENCE [LARGE SCALE GENOMIC DNA]</scope>
</reference>
<organism evidence="1 2">
    <name type="scientific">Sporomusa ovata</name>
    <dbReference type="NCBI Taxonomy" id="2378"/>
    <lineage>
        <taxon>Bacteria</taxon>
        <taxon>Bacillati</taxon>
        <taxon>Bacillota</taxon>
        <taxon>Negativicutes</taxon>
        <taxon>Selenomonadales</taxon>
        <taxon>Sporomusaceae</taxon>
        <taxon>Sporomusa</taxon>
    </lineage>
</organism>
<sequence length="214" mass="24084">MAIDTYLNLVTSQYRDSPNFINWLTTALQKGEDITELLSQFESKFDIDTAVGKQLDTLGELIGRSRKLTFQPSNGVSPILDDEPYRTVLKAKIAINQWDGTIPGVYEYWNVLFPQLYLEIYDNQDMTMDIIVVGLSSTLLQQLLQNGYLTPKPEGVRVNYITVNRPIFAYDMDTTAMKGYDQSYWQGGGIRLDANVFGYGSSNELIGGYGGAWS</sequence>
<dbReference type="InterPro" id="IPR021283">
    <property type="entry name" value="Phage_Wedge1"/>
</dbReference>
<name>A0A0U1KW84_9FIRM</name>
<proteinExistence type="predicted"/>
<dbReference type="RefSeq" id="WP_021168778.1">
    <property type="nucleotide sequence ID" value="NZ_CTRP01000005.1"/>
</dbReference>
<keyword evidence="2" id="KW-1185">Reference proteome</keyword>
<dbReference type="Pfam" id="PF11041">
    <property type="entry name" value="Phage_Wedge1"/>
    <property type="match status" value="2"/>
</dbReference>
<dbReference type="Proteomes" id="UP000049855">
    <property type="component" value="Unassembled WGS sequence"/>
</dbReference>
<evidence type="ECO:0000313" key="2">
    <source>
        <dbReference type="Proteomes" id="UP000049855"/>
    </source>
</evidence>
<evidence type="ECO:0000313" key="1">
    <source>
        <dbReference type="EMBL" id="CQR71692.1"/>
    </source>
</evidence>
<protein>
    <submittedName>
        <fullName evidence="1">Putative bacteriophage protein</fullName>
    </submittedName>
</protein>
<dbReference type="AlphaFoldDB" id="A0A0U1KW84"/>
<accession>A0A0U1KW84</accession>